<name>A0A7X5TS58_9MICO</name>
<evidence type="ECO:0000313" key="2">
    <source>
        <dbReference type="Proteomes" id="UP000541033"/>
    </source>
</evidence>
<dbReference type="RefSeq" id="WP_167147273.1">
    <property type="nucleotide sequence ID" value="NZ_JAAMOX010000001.1"/>
</dbReference>
<comment type="caution">
    <text evidence="1">The sequence shown here is derived from an EMBL/GenBank/DDBJ whole genome shotgun (WGS) entry which is preliminary data.</text>
</comment>
<accession>A0A7X5TS58</accession>
<organism evidence="1 2">
    <name type="scientific">Lysinibacter cavernae</name>
    <dbReference type="NCBI Taxonomy" id="1640652"/>
    <lineage>
        <taxon>Bacteria</taxon>
        <taxon>Bacillati</taxon>
        <taxon>Actinomycetota</taxon>
        <taxon>Actinomycetes</taxon>
        <taxon>Micrococcales</taxon>
        <taxon>Microbacteriaceae</taxon>
        <taxon>Lysinibacter</taxon>
    </lineage>
</organism>
<keyword evidence="2" id="KW-1185">Reference proteome</keyword>
<evidence type="ECO:0000313" key="1">
    <source>
        <dbReference type="EMBL" id="NIH52555.1"/>
    </source>
</evidence>
<dbReference type="EMBL" id="JAAMOX010000001">
    <property type="protein sequence ID" value="NIH52555.1"/>
    <property type="molecule type" value="Genomic_DNA"/>
</dbReference>
<sequence length="116" mass="12839">MNGVLGRPTLLRQDIAIGIGRDQELGFRWYKHDGTNKTLVDVRGRTATVRFESLTGELWKEFPANIYGDSLVSIKLTAASLVAPEWAGRYTGAWSLRISDSTSTVQVASGYLYLSQ</sequence>
<dbReference type="Proteomes" id="UP000541033">
    <property type="component" value="Unassembled WGS sequence"/>
</dbReference>
<proteinExistence type="predicted"/>
<dbReference type="AlphaFoldDB" id="A0A7X5TS58"/>
<gene>
    <name evidence="1" type="ORF">FHX76_000423</name>
</gene>
<reference evidence="1 2" key="1">
    <citation type="submission" date="2020-02" db="EMBL/GenBank/DDBJ databases">
        <title>Sequencing the genomes of 1000 actinobacteria strains.</title>
        <authorList>
            <person name="Klenk H.-P."/>
        </authorList>
    </citation>
    <scope>NUCLEOTIDE SEQUENCE [LARGE SCALE GENOMIC DNA]</scope>
    <source>
        <strain evidence="1 2">DSM 27960</strain>
    </source>
</reference>
<protein>
    <submittedName>
        <fullName evidence="1">Uncharacterized protein</fullName>
    </submittedName>
</protein>